<evidence type="ECO:0000313" key="2">
    <source>
        <dbReference type="EMBL" id="CAE7485950.1"/>
    </source>
</evidence>
<dbReference type="SUPFAM" id="SSF48371">
    <property type="entry name" value="ARM repeat"/>
    <property type="match status" value="1"/>
</dbReference>
<protein>
    <recommendedName>
        <fullName evidence="1">MI domain-containing protein</fullName>
    </recommendedName>
</protein>
<proteinExistence type="predicted"/>
<reference evidence="2" key="1">
    <citation type="submission" date="2021-02" db="EMBL/GenBank/DDBJ databases">
        <authorList>
            <person name="Dougan E. K."/>
            <person name="Rhodes N."/>
            <person name="Thang M."/>
            <person name="Chan C."/>
        </authorList>
    </citation>
    <scope>NUCLEOTIDE SEQUENCE</scope>
</reference>
<dbReference type="Gene3D" id="1.25.40.180">
    <property type="match status" value="1"/>
</dbReference>
<feature type="domain" description="MI" evidence="1">
    <location>
        <begin position="1"/>
        <end position="81"/>
    </location>
</feature>
<dbReference type="AlphaFoldDB" id="A0A812SL14"/>
<organism evidence="2 3">
    <name type="scientific">Symbiodinium natans</name>
    <dbReference type="NCBI Taxonomy" id="878477"/>
    <lineage>
        <taxon>Eukaryota</taxon>
        <taxon>Sar</taxon>
        <taxon>Alveolata</taxon>
        <taxon>Dinophyceae</taxon>
        <taxon>Suessiales</taxon>
        <taxon>Symbiodiniaceae</taxon>
        <taxon>Symbiodinium</taxon>
    </lineage>
</organism>
<gene>
    <name evidence="2" type="ORF">SNAT2548_LOCUS27262</name>
</gene>
<dbReference type="InterPro" id="IPR016024">
    <property type="entry name" value="ARM-type_fold"/>
</dbReference>
<sequence length="83" mass="9614">MVFAMERSGSVCEMALTLLVYIARNEELTLKDIENGFDDMYRNMSDILLDVPDAEDMARSFVVEAMKHKVLRETWPDPEEPDE</sequence>
<dbReference type="OrthoDB" id="414546at2759"/>
<comment type="caution">
    <text evidence="2">The sequence shown here is derived from an EMBL/GenBank/DDBJ whole genome shotgun (WGS) entry which is preliminary data.</text>
</comment>
<evidence type="ECO:0000259" key="1">
    <source>
        <dbReference type="PROSITE" id="PS51366"/>
    </source>
</evidence>
<dbReference type="Pfam" id="PF02847">
    <property type="entry name" value="MA3"/>
    <property type="match status" value="1"/>
</dbReference>
<dbReference type="Proteomes" id="UP000604046">
    <property type="component" value="Unassembled WGS sequence"/>
</dbReference>
<evidence type="ECO:0000313" key="3">
    <source>
        <dbReference type="Proteomes" id="UP000604046"/>
    </source>
</evidence>
<keyword evidence="3" id="KW-1185">Reference proteome</keyword>
<dbReference type="InterPro" id="IPR003891">
    <property type="entry name" value="Initiation_fac_eIF4g_MI"/>
</dbReference>
<dbReference type="EMBL" id="CAJNDS010002461">
    <property type="protein sequence ID" value="CAE7485950.1"/>
    <property type="molecule type" value="Genomic_DNA"/>
</dbReference>
<accession>A0A812SL14</accession>
<dbReference type="PROSITE" id="PS51366">
    <property type="entry name" value="MI"/>
    <property type="match status" value="1"/>
</dbReference>
<name>A0A812SL14_9DINO</name>